<organism evidence="2 3">
    <name type="scientific">Roseiarcus fermentans</name>
    <dbReference type="NCBI Taxonomy" id="1473586"/>
    <lineage>
        <taxon>Bacteria</taxon>
        <taxon>Pseudomonadati</taxon>
        <taxon>Pseudomonadota</taxon>
        <taxon>Alphaproteobacteria</taxon>
        <taxon>Hyphomicrobiales</taxon>
        <taxon>Roseiarcaceae</taxon>
        <taxon>Roseiarcus</taxon>
    </lineage>
</organism>
<feature type="transmembrane region" description="Helical" evidence="1">
    <location>
        <begin position="60"/>
        <end position="78"/>
    </location>
</feature>
<evidence type="ECO:0000313" key="2">
    <source>
        <dbReference type="EMBL" id="RBP11422.1"/>
    </source>
</evidence>
<comment type="caution">
    <text evidence="2">The sequence shown here is derived from an EMBL/GenBank/DDBJ whole genome shotgun (WGS) entry which is preliminary data.</text>
</comment>
<feature type="transmembrane region" description="Helical" evidence="1">
    <location>
        <begin position="32"/>
        <end position="54"/>
    </location>
</feature>
<reference evidence="2 3" key="1">
    <citation type="submission" date="2018-06" db="EMBL/GenBank/DDBJ databases">
        <title>Genomic Encyclopedia of Type Strains, Phase IV (KMG-IV): sequencing the most valuable type-strain genomes for metagenomic binning, comparative biology and taxonomic classification.</title>
        <authorList>
            <person name="Goeker M."/>
        </authorList>
    </citation>
    <scope>NUCLEOTIDE SEQUENCE [LARGE SCALE GENOMIC DNA]</scope>
    <source>
        <strain evidence="2 3">DSM 24875</strain>
    </source>
</reference>
<dbReference type="EMBL" id="QNRK01000016">
    <property type="protein sequence ID" value="RBP11422.1"/>
    <property type="molecule type" value="Genomic_DNA"/>
</dbReference>
<dbReference type="Proteomes" id="UP000253529">
    <property type="component" value="Unassembled WGS sequence"/>
</dbReference>
<accession>A0A366F9S8</accession>
<sequence>MTDSDFHPGERIEALESAIDELREAIARSRRLMTAGGAAAVAGPLLLVALILGLVAFTPALTLVALALLIGGIVLMGSSKSSTEQLERALALAQTQRDAAIDSLGLVADERPPIDAPGRVLTWRSRTERP</sequence>
<dbReference type="Gene3D" id="1.20.1170.10">
    <property type="match status" value="1"/>
</dbReference>
<dbReference type="AlphaFoldDB" id="A0A366F9S8"/>
<gene>
    <name evidence="2" type="ORF">DFR50_116117</name>
</gene>
<protein>
    <submittedName>
        <fullName evidence="2">Uncharacterized protein</fullName>
    </submittedName>
</protein>
<dbReference type="RefSeq" id="WP_113890206.1">
    <property type="nucleotide sequence ID" value="NZ_QNRK01000016.1"/>
</dbReference>
<evidence type="ECO:0000256" key="1">
    <source>
        <dbReference type="SAM" id="Phobius"/>
    </source>
</evidence>
<evidence type="ECO:0000313" key="3">
    <source>
        <dbReference type="Proteomes" id="UP000253529"/>
    </source>
</evidence>
<keyword evidence="1" id="KW-0472">Membrane</keyword>
<keyword evidence="1" id="KW-1133">Transmembrane helix</keyword>
<keyword evidence="3" id="KW-1185">Reference proteome</keyword>
<keyword evidence="1" id="KW-0812">Transmembrane</keyword>
<name>A0A366F9S8_9HYPH</name>
<proteinExistence type="predicted"/>